<feature type="transmembrane region" description="Helical" evidence="1">
    <location>
        <begin position="301"/>
        <end position="320"/>
    </location>
</feature>
<gene>
    <name evidence="3" type="ORF">FRX31_016523</name>
</gene>
<organism evidence="3 4">
    <name type="scientific">Thalictrum thalictroides</name>
    <name type="common">Rue-anemone</name>
    <name type="synonym">Anemone thalictroides</name>
    <dbReference type="NCBI Taxonomy" id="46969"/>
    <lineage>
        <taxon>Eukaryota</taxon>
        <taxon>Viridiplantae</taxon>
        <taxon>Streptophyta</taxon>
        <taxon>Embryophyta</taxon>
        <taxon>Tracheophyta</taxon>
        <taxon>Spermatophyta</taxon>
        <taxon>Magnoliopsida</taxon>
        <taxon>Ranunculales</taxon>
        <taxon>Ranunculaceae</taxon>
        <taxon>Thalictroideae</taxon>
        <taxon>Thalictrum</taxon>
    </lineage>
</organism>
<feature type="transmembrane region" description="Helical" evidence="1">
    <location>
        <begin position="118"/>
        <end position="138"/>
    </location>
</feature>
<dbReference type="EMBL" id="JABWDY010019484">
    <property type="protein sequence ID" value="KAF5193887.1"/>
    <property type="molecule type" value="Genomic_DNA"/>
</dbReference>
<reference evidence="3 4" key="1">
    <citation type="submission" date="2020-06" db="EMBL/GenBank/DDBJ databases">
        <title>Transcriptomic and genomic resources for Thalictrum thalictroides and T. hernandezii: Facilitating candidate gene discovery in an emerging model plant lineage.</title>
        <authorList>
            <person name="Arias T."/>
            <person name="Riano-Pachon D.M."/>
            <person name="Di Stilio V.S."/>
        </authorList>
    </citation>
    <scope>NUCLEOTIDE SEQUENCE [LARGE SCALE GENOMIC DNA]</scope>
    <source>
        <strain evidence="4">cv. WT478/WT964</strain>
        <tissue evidence="3">Leaves</tissue>
    </source>
</reference>
<feature type="transmembrane region" description="Helical" evidence="1">
    <location>
        <begin position="531"/>
        <end position="552"/>
    </location>
</feature>
<feature type="transmembrane region" description="Helical" evidence="1">
    <location>
        <begin position="144"/>
        <end position="160"/>
    </location>
</feature>
<dbReference type="PANTHER" id="PTHR31325">
    <property type="entry name" value="OS01G0798800 PROTEIN-RELATED"/>
    <property type="match status" value="1"/>
</dbReference>
<sequence>MSNNGTFTNPIPESVQRLWDVWDLRVCVLFSLSLQTFLILGASLRKRTASKFIIMLIWSAYLLADWVAAFALGLISNSNDESFGTEELLAFWGPFLLVHLGGPDTITAFALEDNELWLRHWLGLIVQFFAAAYIFAQTLPSNKLWPATLLMFLTGLVKYAERTRALYLASLGRFRDSLLTEPDPGPNYAKLMAEYSSMKDSQLPANIEKIPEPETYNDFTKTEPVIMASEREKVRHAYEFFNKFKGLIVDLIFSFHDRNESREFFLQRDAEDAFEVIEIELSFMYEILYTKVEVVHTWPGYILRSICFIATLVALLLFMFYEKNGLRGFDIITTYLLLIGAMILDCIALLMLVFSDWTIAAKKDFKVDVINSWIVTKFPIFKRSRWSESMSQFNLIEFCLSKRSKRLDRFVDLIGLKDLLDEVRHKSSKHIELPLKQFIFNDLKKKSVIAKEPKTAKEICAARGDWVLGRSIHHRVLGWSTDVEYDESLLLWHIATEIVYHKENEEASAENNEEARVEKQDREFSKHLSDYMLYLLVMQPTMMSAVAGIGLIRYRDTCAEAKVFFTRVEAKEPKGACRKLIGVNTEIKPAEVKGDRSKSVLFDAVRLAKDLETISKGQRWRLMSQVWLELLSYAASQCRANSHAQQLSRGGELLSFVWLLMTHLGLGEQFRIETGHARAKLIVEK</sequence>
<keyword evidence="1 3" id="KW-0812">Transmembrane</keyword>
<dbReference type="OrthoDB" id="1689146at2759"/>
<comment type="caution">
    <text evidence="3">The sequence shown here is derived from an EMBL/GenBank/DDBJ whole genome shotgun (WGS) entry which is preliminary data.</text>
</comment>
<evidence type="ECO:0000259" key="2">
    <source>
        <dbReference type="Pfam" id="PF13968"/>
    </source>
</evidence>
<keyword evidence="1" id="KW-1133">Transmembrane helix</keyword>
<evidence type="ECO:0000313" key="3">
    <source>
        <dbReference type="EMBL" id="KAF5193887.1"/>
    </source>
</evidence>
<feature type="transmembrane region" description="Helical" evidence="1">
    <location>
        <begin position="52"/>
        <end position="76"/>
    </location>
</feature>
<dbReference type="InterPro" id="IPR007658">
    <property type="entry name" value="DUF594"/>
</dbReference>
<feature type="transmembrane region" description="Helical" evidence="1">
    <location>
        <begin position="332"/>
        <end position="354"/>
    </location>
</feature>
<name>A0A7J6WAA7_THATH</name>
<feature type="transmembrane region" description="Helical" evidence="1">
    <location>
        <begin position="22"/>
        <end position="40"/>
    </location>
</feature>
<dbReference type="Pfam" id="PF04578">
    <property type="entry name" value="DUF594"/>
    <property type="match status" value="1"/>
</dbReference>
<accession>A0A7J6WAA7</accession>
<keyword evidence="1" id="KW-0472">Membrane</keyword>
<dbReference type="AlphaFoldDB" id="A0A7J6WAA7"/>
<feature type="transmembrane region" description="Helical" evidence="1">
    <location>
        <begin position="88"/>
        <end position="111"/>
    </location>
</feature>
<dbReference type="Pfam" id="PF13968">
    <property type="entry name" value="DUF4220"/>
    <property type="match status" value="1"/>
</dbReference>
<evidence type="ECO:0000256" key="1">
    <source>
        <dbReference type="SAM" id="Phobius"/>
    </source>
</evidence>
<proteinExistence type="predicted"/>
<dbReference type="InterPro" id="IPR025315">
    <property type="entry name" value="DUF4220"/>
</dbReference>
<keyword evidence="4" id="KW-1185">Reference proteome</keyword>
<dbReference type="Proteomes" id="UP000554482">
    <property type="component" value="Unassembled WGS sequence"/>
</dbReference>
<feature type="domain" description="DUF4220" evidence="2">
    <location>
        <begin position="58"/>
        <end position="397"/>
    </location>
</feature>
<protein>
    <submittedName>
        <fullName evidence="3">Putative transmembrane protein</fullName>
    </submittedName>
</protein>
<evidence type="ECO:0000313" key="4">
    <source>
        <dbReference type="Proteomes" id="UP000554482"/>
    </source>
</evidence>